<evidence type="ECO:0000313" key="1">
    <source>
        <dbReference type="EMBL" id="CAG6736174.1"/>
    </source>
</evidence>
<organism evidence="1">
    <name type="scientific">Cacopsylla melanoneura</name>
    <dbReference type="NCBI Taxonomy" id="428564"/>
    <lineage>
        <taxon>Eukaryota</taxon>
        <taxon>Metazoa</taxon>
        <taxon>Ecdysozoa</taxon>
        <taxon>Arthropoda</taxon>
        <taxon>Hexapoda</taxon>
        <taxon>Insecta</taxon>
        <taxon>Pterygota</taxon>
        <taxon>Neoptera</taxon>
        <taxon>Paraneoptera</taxon>
        <taxon>Hemiptera</taxon>
        <taxon>Sternorrhyncha</taxon>
        <taxon>Psylloidea</taxon>
        <taxon>Psyllidae</taxon>
        <taxon>Psyllinae</taxon>
        <taxon>Cacopsylla</taxon>
    </lineage>
</organism>
<protein>
    <submittedName>
        <fullName evidence="1">Uncharacterized protein</fullName>
    </submittedName>
</protein>
<sequence>MKEVHTRIVENTIRSYTPNRVLNAKPPDIARAEQKLPRCTRTILAQLRSGWSKHLNTYMHRIDPAIEDKCPKCEGSPHDTPHLFNCPSDPTPLTPSDLWLNPIEVARFLKIPIENDEFAYLLLLQQQNKQTKNN</sequence>
<name>A0A8D8YVW9_9HEMI</name>
<dbReference type="AlphaFoldDB" id="A0A8D8YVW9"/>
<accession>A0A8D8YVW9</accession>
<proteinExistence type="predicted"/>
<reference evidence="1" key="1">
    <citation type="submission" date="2021-05" db="EMBL/GenBank/DDBJ databases">
        <authorList>
            <person name="Alioto T."/>
            <person name="Alioto T."/>
            <person name="Gomez Garrido J."/>
        </authorList>
    </citation>
    <scope>NUCLEOTIDE SEQUENCE</scope>
</reference>
<dbReference type="EMBL" id="HBUF01398354">
    <property type="protein sequence ID" value="CAG6736174.1"/>
    <property type="molecule type" value="Transcribed_RNA"/>
</dbReference>